<keyword evidence="3" id="KW-1185">Reference proteome</keyword>
<evidence type="ECO:0000313" key="1">
    <source>
        <dbReference type="EMBL" id="MCG4745912.1"/>
    </source>
</evidence>
<reference evidence="1" key="3">
    <citation type="submission" date="2022-01" db="EMBL/GenBank/DDBJ databases">
        <title>Collection of gut derived symbiotic bacterial strains cultured from healthy donors.</title>
        <authorList>
            <person name="Lin H."/>
            <person name="Kohout C."/>
            <person name="Waligurski E."/>
            <person name="Pamer E.G."/>
        </authorList>
    </citation>
    <scope>NUCLEOTIDE SEQUENCE</scope>
    <source>
        <strain evidence="1">DFI.6.55</strain>
    </source>
</reference>
<evidence type="ECO:0000313" key="2">
    <source>
        <dbReference type="EMBL" id="NSJ48197.1"/>
    </source>
</evidence>
<dbReference type="AlphaFoldDB" id="A0AAX1SPK3"/>
<accession>A0AAX1SPK3</accession>
<dbReference type="Proteomes" id="UP000669239">
    <property type="component" value="Unassembled WGS sequence"/>
</dbReference>
<proteinExistence type="predicted"/>
<dbReference type="RefSeq" id="WP_117555725.1">
    <property type="nucleotide sequence ID" value="NZ_JAAITT010000006.1"/>
</dbReference>
<dbReference type="EMBL" id="JAKNGE010000011">
    <property type="protein sequence ID" value="MCG4745912.1"/>
    <property type="molecule type" value="Genomic_DNA"/>
</dbReference>
<organism evidence="1 4">
    <name type="scientific">Enterocloster aldenensis</name>
    <dbReference type="NCBI Taxonomy" id="358742"/>
    <lineage>
        <taxon>Bacteria</taxon>
        <taxon>Bacillati</taxon>
        <taxon>Bacillota</taxon>
        <taxon>Clostridia</taxon>
        <taxon>Lachnospirales</taxon>
        <taxon>Lachnospiraceae</taxon>
        <taxon>Enterocloster</taxon>
    </lineage>
</organism>
<sequence length="284" mass="32825">MKELIKNIVVRSDFLSALRRWAKAGAGELSFYRMRRSYGRTTHGARIGLYKGIHEGQRCFIIGNGPSLKPEDLDLLEHEYTFGANRIHLLYGRTRWRPTFYVCQDKDMLKAEEENIRKNQCDCFIGYNSMVRNGMDLDNVNAYLMDDRAILYRKKKLPFSYDCEEAVVDASTVTYSSIQLAVYMGFSEIYLLGMDHRFPHTIDKNRKITYDPSLQSHFDTRYKDVYKAAEQKKKIVLAVYDKEMAEEAYKSALAAAGQRGTGIFNATRGGELEVFPRIRLEQVI</sequence>
<protein>
    <submittedName>
        <fullName evidence="1">DUF115 domain-containing protein</fullName>
    </submittedName>
</protein>
<name>A0AAX1SPK3_9FIRM</name>
<gene>
    <name evidence="2" type="ORF">G5B36_05730</name>
    <name evidence="1" type="ORF">L0N08_10855</name>
</gene>
<reference evidence="2 3" key="1">
    <citation type="journal article" date="2020" name="Cell Host Microbe">
        <title>Functional and Genomic Variation between Human-Derived Isolates of Lachnospiraceae Reveals Inter- and Intra-Species Diversity.</title>
        <authorList>
            <person name="Sorbara M.T."/>
            <person name="Littmann E.R."/>
            <person name="Fontana E."/>
            <person name="Moody T.U."/>
            <person name="Kohout C.E."/>
            <person name="Gjonbalaj M."/>
            <person name="Eaton V."/>
            <person name="Seok R."/>
            <person name="Leiner I.M."/>
            <person name="Pamer E.G."/>
        </authorList>
    </citation>
    <scope>NUCLEOTIDE SEQUENCE [LARGE SCALE GENOMIC DNA]</scope>
    <source>
        <strain evidence="2 3">MSK.1.17</strain>
    </source>
</reference>
<dbReference type="EMBL" id="JAAITT010000006">
    <property type="protein sequence ID" value="NSJ48197.1"/>
    <property type="molecule type" value="Genomic_DNA"/>
</dbReference>
<dbReference type="Proteomes" id="UP001299608">
    <property type="component" value="Unassembled WGS sequence"/>
</dbReference>
<reference evidence="2" key="2">
    <citation type="submission" date="2020-02" db="EMBL/GenBank/DDBJ databases">
        <authorList>
            <person name="Littmann E."/>
            <person name="Sorbara M."/>
        </authorList>
    </citation>
    <scope>NUCLEOTIDE SEQUENCE</scope>
    <source>
        <strain evidence="2">MSK.1.17</strain>
    </source>
</reference>
<dbReference type="Gene3D" id="3.90.1480.10">
    <property type="entry name" value="Alpha-2,3-sialyltransferase"/>
    <property type="match status" value="1"/>
</dbReference>
<evidence type="ECO:0000313" key="3">
    <source>
        <dbReference type="Proteomes" id="UP000669239"/>
    </source>
</evidence>
<comment type="caution">
    <text evidence="1">The sequence shown here is derived from an EMBL/GenBank/DDBJ whole genome shotgun (WGS) entry which is preliminary data.</text>
</comment>
<evidence type="ECO:0000313" key="4">
    <source>
        <dbReference type="Proteomes" id="UP001299608"/>
    </source>
</evidence>